<evidence type="ECO:0000313" key="7">
    <source>
        <dbReference type="EMBL" id="KGA21524.1"/>
    </source>
</evidence>
<evidence type="ECO:0000256" key="2">
    <source>
        <dbReference type="ARBA" id="ARBA00005297"/>
    </source>
</evidence>
<reference evidence="7" key="1">
    <citation type="submission" date="2014-06" db="EMBL/GenBank/DDBJ databases">
        <title>Key roles for freshwater Actinobacteria revealed by deep metagenomic sequencing.</title>
        <authorList>
            <person name="Ghai R."/>
            <person name="Mizuno C.M."/>
            <person name="Picazo A."/>
            <person name="Camacho A."/>
            <person name="Rodriguez-Valera F."/>
        </authorList>
    </citation>
    <scope>NUCLEOTIDE SEQUENCE</scope>
</reference>
<keyword evidence="4" id="KW-0413">Isomerase</keyword>
<protein>
    <recommendedName>
        <fullName evidence="3">isochorismate synthase</fullName>
        <ecNumber evidence="3">5.4.4.2</ecNumber>
    </recommendedName>
    <alternativeName>
        <fullName evidence="5">Isochorismate mutase</fullName>
    </alternativeName>
</protein>
<dbReference type="EMBL" id="JNSL01000005">
    <property type="protein sequence ID" value="KGA21524.1"/>
    <property type="molecule type" value="Genomic_DNA"/>
</dbReference>
<dbReference type="Pfam" id="PF00425">
    <property type="entry name" value="Chorismate_bind"/>
    <property type="match status" value="1"/>
</dbReference>
<dbReference type="SUPFAM" id="SSF56322">
    <property type="entry name" value="ADC synthase"/>
    <property type="match status" value="1"/>
</dbReference>
<organism evidence="7">
    <name type="scientific">freshwater metagenome</name>
    <dbReference type="NCBI Taxonomy" id="449393"/>
    <lineage>
        <taxon>unclassified sequences</taxon>
        <taxon>metagenomes</taxon>
        <taxon>ecological metagenomes</taxon>
    </lineage>
</organism>
<comment type="catalytic activity">
    <reaction evidence="1">
        <text>chorismate = isochorismate</text>
        <dbReference type="Rhea" id="RHEA:18985"/>
        <dbReference type="ChEBI" id="CHEBI:29748"/>
        <dbReference type="ChEBI" id="CHEBI:29780"/>
        <dbReference type="EC" id="5.4.4.2"/>
    </reaction>
</comment>
<dbReference type="InterPro" id="IPR004561">
    <property type="entry name" value="IsoChor_synthase"/>
</dbReference>
<dbReference type="PANTHER" id="PTHR42839">
    <property type="entry name" value="ISOCHORISMATE SYNTHASE ENTC"/>
    <property type="match status" value="1"/>
</dbReference>
<dbReference type="GO" id="GO:0009697">
    <property type="term" value="P:salicylic acid biosynthetic process"/>
    <property type="evidence" value="ECO:0007669"/>
    <property type="project" value="TreeGrafter"/>
</dbReference>
<dbReference type="NCBIfam" id="TIGR00543">
    <property type="entry name" value="isochor_syn"/>
    <property type="match status" value="1"/>
</dbReference>
<dbReference type="AlphaFoldDB" id="A0A094QGU7"/>
<evidence type="ECO:0000256" key="3">
    <source>
        <dbReference type="ARBA" id="ARBA00012824"/>
    </source>
</evidence>
<evidence type="ECO:0000256" key="4">
    <source>
        <dbReference type="ARBA" id="ARBA00023235"/>
    </source>
</evidence>
<evidence type="ECO:0000259" key="6">
    <source>
        <dbReference type="Pfam" id="PF00425"/>
    </source>
</evidence>
<dbReference type="EC" id="5.4.4.2" evidence="3"/>
<comment type="caution">
    <text evidence="7">The sequence shown here is derived from an EMBL/GenBank/DDBJ whole genome shotgun (WGS) entry which is preliminary data.</text>
</comment>
<comment type="similarity">
    <text evidence="2">Belongs to the isochorismate synthase family.</text>
</comment>
<gene>
    <name evidence="7" type="ORF">GM51_1760</name>
</gene>
<name>A0A094QGU7_9ZZZZ</name>
<dbReference type="InterPro" id="IPR005801">
    <property type="entry name" value="ADC_synthase"/>
</dbReference>
<dbReference type="Gene3D" id="3.60.120.10">
    <property type="entry name" value="Anthranilate synthase"/>
    <property type="match status" value="1"/>
</dbReference>
<evidence type="ECO:0000256" key="5">
    <source>
        <dbReference type="ARBA" id="ARBA00041564"/>
    </source>
</evidence>
<dbReference type="GO" id="GO:0008909">
    <property type="term" value="F:isochorismate synthase activity"/>
    <property type="evidence" value="ECO:0007669"/>
    <property type="project" value="UniProtKB-EC"/>
</dbReference>
<proteinExistence type="inferred from homology"/>
<accession>A0A094QGU7</accession>
<sequence>MIATTIRLDSSIDLNDVAGNDGFLFVRNGIGFAGRGVALRVTFSEVAQTLRLIHHVNQTDLNVSPIALGVLPFDVEAPANFLIPRQTVGKDTDGNCWLTTIDDASQVLEASVALKIHANEFSVKPLTPIDHYQKAVQQARQAVRDGHITKAVIAREILIEAKNEIDVYAVLHRLRSSFGNSYRYSIDGFIGASPELLIEIDGHIIKSHPLAGTTPRTGDPETDSELAQKLVSSMKDQVEHRVVIDVIHDMLLPYCSYLDWEPEPSVIQVANVQHLGTLIEGHLSDDHPHILELARQLCPTPALGGHPRDLALQIINEVEGFDRKNYGGAVGWINAEGNGTWAVAIRCAELSLDRKSARLIAGGGIVAASDPDAELAETQAKFQAMLSAIVRP</sequence>
<evidence type="ECO:0000256" key="1">
    <source>
        <dbReference type="ARBA" id="ARBA00000799"/>
    </source>
</evidence>
<dbReference type="InterPro" id="IPR015890">
    <property type="entry name" value="Chorismate_C"/>
</dbReference>
<dbReference type="PANTHER" id="PTHR42839:SF2">
    <property type="entry name" value="ISOCHORISMATE SYNTHASE ENTC"/>
    <property type="match status" value="1"/>
</dbReference>
<feature type="domain" description="Chorismate-utilising enzyme C-terminal" evidence="6">
    <location>
        <begin position="130"/>
        <end position="381"/>
    </location>
</feature>